<dbReference type="PANTHER" id="PTHR16134:SF119">
    <property type="entry name" value="AT02038P-RELATED"/>
    <property type="match status" value="1"/>
</dbReference>
<dbReference type="AlphaFoldDB" id="J0D7D8"/>
<organism evidence="2 3">
    <name type="scientific">Auricularia subglabra (strain TFB-10046 / SS5)</name>
    <name type="common">White-rot fungus</name>
    <name type="synonym">Auricularia delicata (strain TFB10046)</name>
    <dbReference type="NCBI Taxonomy" id="717982"/>
    <lineage>
        <taxon>Eukaryota</taxon>
        <taxon>Fungi</taxon>
        <taxon>Dikarya</taxon>
        <taxon>Basidiomycota</taxon>
        <taxon>Agaricomycotina</taxon>
        <taxon>Agaricomycetes</taxon>
        <taxon>Auriculariales</taxon>
        <taxon>Auriculariaceae</taxon>
        <taxon>Auricularia</taxon>
    </lineage>
</organism>
<dbReference type="SUPFAM" id="SSF81383">
    <property type="entry name" value="F-box domain"/>
    <property type="match status" value="1"/>
</dbReference>
<evidence type="ECO:0000313" key="3">
    <source>
        <dbReference type="Proteomes" id="UP000006514"/>
    </source>
</evidence>
<dbReference type="InterPro" id="IPR036047">
    <property type="entry name" value="F-box-like_dom_sf"/>
</dbReference>
<accession>J0D7D8</accession>
<dbReference type="Gene3D" id="1.20.1280.50">
    <property type="match status" value="1"/>
</dbReference>
<proteinExistence type="predicted"/>
<dbReference type="InterPro" id="IPR032675">
    <property type="entry name" value="LRR_dom_sf"/>
</dbReference>
<dbReference type="Gene3D" id="3.80.10.10">
    <property type="entry name" value="Ribonuclease Inhibitor"/>
    <property type="match status" value="1"/>
</dbReference>
<name>J0D7D8_AURST</name>
<evidence type="ECO:0000313" key="2">
    <source>
        <dbReference type="EMBL" id="EJD35010.1"/>
    </source>
</evidence>
<sequence length="831" mass="90313">MIVGMLTCGVQDDVTQCTLRGIIRNGVNLDIRDRKCSLTATQRDALKINDILKGVVYQFCPHSAGNWIKRAITDIILVLESEQLVLMATSKSENLQSLGGRASPLIKKRTQKVADDVIVISSDEEDVTPVLGKRKAQDATAPGTKRPRTLSTLRPAKVELSPHPLASQNLGQCEVQNLGPSYNLGVIIRVTRSPGSLSGTVKFGGSIPGCNVRVNPAAQTSFPSPMPSSATQLRKILTRARYPGGCGSDIAAAHAQVFNQLAAAVDCATSAMHSRAPAFRPNETVSLLSYDARLPNELWALAWEDLAQLDCIAVSQTCRRWRQVALSSPRLWRDIKLVLPDARARSHPSGDYSTRLHSMLTQLLVRSQPMPFSLECHASYMTASTEIPGLSNSFSDALSAHIGRVARIKFDALGSDVFDSILGSLSSLPSLSSLQFTRIRCSEPFSLCTKPLALPGLHSLELTGNFLWPEDGLLDLPALQQLSLPLADIRELSRVSKSCPTLETLRIRLSERSGRLENTGALDAKDIQRVAEAVRGVQNVFIQSDGGDKEVLPPLLDVFRHFPDAPRRTIAVQSHTLARPTAITILADCAQAVSLTCAPSPRDNLIRATDSDGRTREIRFAGRVDSVLRNVWTHVAPSKIAHLSVYLRWWHHLAPDLASMSGLQTLTLVTSQSPCDADLSPLPPPGTVALPALRAIHLQSDNPYALLTVEPGWTLRLLQSLHGQGPLPVLELSRILLLGDRAIVSPWAKSLAAGLSSPFRPSICPACFSGFAHALEEDGHATQLLGKHGHDFWDALMTFVAAEWTPERQDSVSSALRRTQARCRKCKPAGV</sequence>
<feature type="region of interest" description="Disordered" evidence="1">
    <location>
        <begin position="130"/>
        <end position="149"/>
    </location>
</feature>
<dbReference type="Proteomes" id="UP000006514">
    <property type="component" value="Unassembled WGS sequence"/>
</dbReference>
<evidence type="ECO:0000256" key="1">
    <source>
        <dbReference type="SAM" id="MobiDB-lite"/>
    </source>
</evidence>
<dbReference type="OrthoDB" id="3365698at2759"/>
<dbReference type="EMBL" id="JH687909">
    <property type="protein sequence ID" value="EJD35010.1"/>
    <property type="molecule type" value="Genomic_DNA"/>
</dbReference>
<dbReference type="InParanoid" id="J0D7D8"/>
<protein>
    <submittedName>
        <fullName evidence="2">Uncharacterized protein</fullName>
    </submittedName>
</protein>
<reference evidence="3" key="1">
    <citation type="journal article" date="2012" name="Science">
        <title>The Paleozoic origin of enzymatic lignin decomposition reconstructed from 31 fungal genomes.</title>
        <authorList>
            <person name="Floudas D."/>
            <person name="Binder M."/>
            <person name="Riley R."/>
            <person name="Barry K."/>
            <person name="Blanchette R.A."/>
            <person name="Henrissat B."/>
            <person name="Martinez A.T."/>
            <person name="Otillar R."/>
            <person name="Spatafora J.W."/>
            <person name="Yadav J.S."/>
            <person name="Aerts A."/>
            <person name="Benoit I."/>
            <person name="Boyd A."/>
            <person name="Carlson A."/>
            <person name="Copeland A."/>
            <person name="Coutinho P.M."/>
            <person name="de Vries R.P."/>
            <person name="Ferreira P."/>
            <person name="Findley K."/>
            <person name="Foster B."/>
            <person name="Gaskell J."/>
            <person name="Glotzer D."/>
            <person name="Gorecki P."/>
            <person name="Heitman J."/>
            <person name="Hesse C."/>
            <person name="Hori C."/>
            <person name="Igarashi K."/>
            <person name="Jurgens J.A."/>
            <person name="Kallen N."/>
            <person name="Kersten P."/>
            <person name="Kohler A."/>
            <person name="Kuees U."/>
            <person name="Kumar T.K.A."/>
            <person name="Kuo A."/>
            <person name="LaButti K."/>
            <person name="Larrondo L.F."/>
            <person name="Lindquist E."/>
            <person name="Ling A."/>
            <person name="Lombard V."/>
            <person name="Lucas S."/>
            <person name="Lundell T."/>
            <person name="Martin R."/>
            <person name="McLaughlin D.J."/>
            <person name="Morgenstern I."/>
            <person name="Morin E."/>
            <person name="Murat C."/>
            <person name="Nagy L.G."/>
            <person name="Nolan M."/>
            <person name="Ohm R.A."/>
            <person name="Patyshakuliyeva A."/>
            <person name="Rokas A."/>
            <person name="Ruiz-Duenas F.J."/>
            <person name="Sabat G."/>
            <person name="Salamov A."/>
            <person name="Samejima M."/>
            <person name="Schmutz J."/>
            <person name="Slot J.C."/>
            <person name="St John F."/>
            <person name="Stenlid J."/>
            <person name="Sun H."/>
            <person name="Sun S."/>
            <person name="Syed K."/>
            <person name="Tsang A."/>
            <person name="Wiebenga A."/>
            <person name="Young D."/>
            <person name="Pisabarro A."/>
            <person name="Eastwood D.C."/>
            <person name="Martin F."/>
            <person name="Cullen D."/>
            <person name="Grigoriev I.V."/>
            <person name="Hibbett D.S."/>
        </authorList>
    </citation>
    <scope>NUCLEOTIDE SEQUENCE [LARGE SCALE GENOMIC DNA]</scope>
    <source>
        <strain evidence="3">TFB10046</strain>
    </source>
</reference>
<dbReference type="SUPFAM" id="SSF52047">
    <property type="entry name" value="RNI-like"/>
    <property type="match status" value="1"/>
</dbReference>
<dbReference type="PANTHER" id="PTHR16134">
    <property type="entry name" value="F-BOX/TPR REPEAT PROTEIN POF3"/>
    <property type="match status" value="1"/>
</dbReference>
<keyword evidence="3" id="KW-1185">Reference proteome</keyword>
<dbReference type="KEGG" id="adl:AURDEDRAFT_130851"/>
<gene>
    <name evidence="2" type="ORF">AURDEDRAFT_130851</name>
</gene>